<protein>
    <submittedName>
        <fullName evidence="1">Uncharacterized protein</fullName>
    </submittedName>
</protein>
<organism evidence="1">
    <name type="scientific">Rhizophora mucronata</name>
    <name type="common">Asiatic mangrove</name>
    <dbReference type="NCBI Taxonomy" id="61149"/>
    <lineage>
        <taxon>Eukaryota</taxon>
        <taxon>Viridiplantae</taxon>
        <taxon>Streptophyta</taxon>
        <taxon>Embryophyta</taxon>
        <taxon>Tracheophyta</taxon>
        <taxon>Spermatophyta</taxon>
        <taxon>Magnoliopsida</taxon>
        <taxon>eudicotyledons</taxon>
        <taxon>Gunneridae</taxon>
        <taxon>Pentapetalae</taxon>
        <taxon>rosids</taxon>
        <taxon>fabids</taxon>
        <taxon>Malpighiales</taxon>
        <taxon>Rhizophoraceae</taxon>
        <taxon>Rhizophora</taxon>
    </lineage>
</organism>
<sequence length="18" mass="2125">MGSSMHVKCQSRHQRQKP</sequence>
<reference evidence="1" key="1">
    <citation type="submission" date="2018-02" db="EMBL/GenBank/DDBJ databases">
        <title>Rhizophora mucronata_Transcriptome.</title>
        <authorList>
            <person name="Meera S.P."/>
            <person name="Sreeshan A."/>
            <person name="Augustine A."/>
        </authorList>
    </citation>
    <scope>NUCLEOTIDE SEQUENCE</scope>
    <source>
        <tissue evidence="1">Leaf</tissue>
    </source>
</reference>
<dbReference type="AlphaFoldDB" id="A0A2P2J9H1"/>
<name>A0A2P2J9H1_RHIMU</name>
<evidence type="ECO:0000313" key="1">
    <source>
        <dbReference type="EMBL" id="MBW90124.1"/>
    </source>
</evidence>
<dbReference type="EMBL" id="GGEC01009641">
    <property type="protein sequence ID" value="MBW90124.1"/>
    <property type="molecule type" value="Transcribed_RNA"/>
</dbReference>
<accession>A0A2P2J9H1</accession>
<proteinExistence type="predicted"/>